<name>A0A8I6XT35_HORVV</name>
<reference evidence="9" key="1">
    <citation type="journal article" date="2012" name="Nature">
        <title>A physical, genetic and functional sequence assembly of the barley genome.</title>
        <authorList>
            <consortium name="The International Barley Genome Sequencing Consortium"/>
            <person name="Mayer K.F."/>
            <person name="Waugh R."/>
            <person name="Brown J.W."/>
            <person name="Schulman A."/>
            <person name="Langridge P."/>
            <person name="Platzer M."/>
            <person name="Fincher G.B."/>
            <person name="Muehlbauer G.J."/>
            <person name="Sato K."/>
            <person name="Close T.J."/>
            <person name="Wise R.P."/>
            <person name="Stein N."/>
        </authorList>
    </citation>
    <scope>NUCLEOTIDE SEQUENCE [LARGE SCALE GENOMIC DNA]</scope>
    <source>
        <strain evidence="9">cv. Morex</strain>
    </source>
</reference>
<organism evidence="8 9">
    <name type="scientific">Hordeum vulgare subsp. vulgare</name>
    <name type="common">Domesticated barley</name>
    <dbReference type="NCBI Taxonomy" id="112509"/>
    <lineage>
        <taxon>Eukaryota</taxon>
        <taxon>Viridiplantae</taxon>
        <taxon>Streptophyta</taxon>
        <taxon>Embryophyta</taxon>
        <taxon>Tracheophyta</taxon>
        <taxon>Spermatophyta</taxon>
        <taxon>Magnoliopsida</taxon>
        <taxon>Liliopsida</taxon>
        <taxon>Poales</taxon>
        <taxon>Poaceae</taxon>
        <taxon>BOP clade</taxon>
        <taxon>Pooideae</taxon>
        <taxon>Triticodae</taxon>
        <taxon>Triticeae</taxon>
        <taxon>Hordeinae</taxon>
        <taxon>Hordeum</taxon>
    </lineage>
</organism>
<dbReference type="PRINTS" id="PR00404">
    <property type="entry name" value="MADSDOMAIN"/>
</dbReference>
<evidence type="ECO:0000256" key="3">
    <source>
        <dbReference type="ARBA" id="ARBA00023125"/>
    </source>
</evidence>
<dbReference type="SMART" id="SM00432">
    <property type="entry name" value="MADS"/>
    <property type="match status" value="1"/>
</dbReference>
<keyword evidence="2" id="KW-0805">Transcription regulation</keyword>
<dbReference type="EnsemblPlants" id="HORVU.MOREX.r3.3HG0313860.1">
    <property type="protein sequence ID" value="HORVU.MOREX.r3.3HG0313860.1.CDS1"/>
    <property type="gene ID" value="HORVU.MOREX.r3.3HG0313860"/>
</dbReference>
<proteinExistence type="predicted"/>
<feature type="coiled-coil region" evidence="6">
    <location>
        <begin position="94"/>
        <end position="128"/>
    </location>
</feature>
<keyword evidence="9" id="KW-1185">Reference proteome</keyword>
<evidence type="ECO:0000256" key="2">
    <source>
        <dbReference type="ARBA" id="ARBA00023015"/>
    </source>
</evidence>
<evidence type="ECO:0000256" key="5">
    <source>
        <dbReference type="ARBA" id="ARBA00023242"/>
    </source>
</evidence>
<evidence type="ECO:0000256" key="1">
    <source>
        <dbReference type="ARBA" id="ARBA00004123"/>
    </source>
</evidence>
<comment type="subcellular location">
    <subcellularLocation>
        <location evidence="1">Nucleus</location>
    </subcellularLocation>
</comment>
<dbReference type="Proteomes" id="UP000011116">
    <property type="component" value="Chromosome 3H"/>
</dbReference>
<keyword evidence="6" id="KW-0175">Coiled coil</keyword>
<sequence>MAPKRKGGNGRKKIAIQRIEKEEARHVCFSKRRQGLFTKATELSVMCGAEVAVVAFSPGGKGFSFGHPSAEAVIDRFLAGGAVGVLSTTNDNELKKLHLQHGELRTLLKEMKERKEFMEEDMAKERAAGDQIATWLNPELGDMQEEDITAFTSELMVVRSIVSERVNQVLLEGQNIHRMLHAPAPPLQQLFDGSAFEFGSGSSDTSTNIGMDMHMALPPMQGFAPRMDMHHMLMAMPPPLDLAYEMDMQQILMPIPPPSRFDAGMEMQQMVMALSPQPEFATGIDMQQMIMAMSPLSEFSIGMEMPPPTGTAAGTEMVQQGPGPNMRLPY</sequence>
<dbReference type="InterPro" id="IPR036879">
    <property type="entry name" value="TF_MADSbox_sf"/>
</dbReference>
<dbReference type="Gramene" id="HORVU.MOREX.r2.3HG0262200.1">
    <property type="protein sequence ID" value="HORVU.MOREX.r2.3HG0262200.1.CDS.1"/>
    <property type="gene ID" value="HORVU.MOREX.r2.3HG0262200"/>
</dbReference>
<dbReference type="CDD" id="cd00265">
    <property type="entry name" value="MADS_MEF2_like"/>
    <property type="match status" value="1"/>
</dbReference>
<keyword evidence="3" id="KW-0238">DNA-binding</keyword>
<feature type="domain" description="MADS-box" evidence="7">
    <location>
        <begin position="9"/>
        <end position="69"/>
    </location>
</feature>
<dbReference type="FunFam" id="3.40.1810.10:FF:000006">
    <property type="entry name" value="Agamous-like MADS-box protein AGL62"/>
    <property type="match status" value="1"/>
</dbReference>
<dbReference type="GO" id="GO:0005634">
    <property type="term" value="C:nucleus"/>
    <property type="evidence" value="ECO:0007669"/>
    <property type="project" value="UniProtKB-SubCell"/>
</dbReference>
<accession>A0A8I6XT35</accession>
<dbReference type="SUPFAM" id="SSF55455">
    <property type="entry name" value="SRF-like"/>
    <property type="match status" value="1"/>
</dbReference>
<dbReference type="InterPro" id="IPR033896">
    <property type="entry name" value="MEF2-like_N"/>
</dbReference>
<dbReference type="GO" id="GO:0000978">
    <property type="term" value="F:RNA polymerase II cis-regulatory region sequence-specific DNA binding"/>
    <property type="evidence" value="ECO:0000318"/>
    <property type="project" value="GO_Central"/>
</dbReference>
<reference evidence="8" key="2">
    <citation type="submission" date="2020-10" db="EMBL/GenBank/DDBJ databases">
        <authorList>
            <person name="Scholz U."/>
            <person name="Mascher M."/>
            <person name="Fiebig A."/>
        </authorList>
    </citation>
    <scope>NUCLEOTIDE SEQUENCE [LARGE SCALE GENOMIC DNA]</scope>
    <source>
        <strain evidence="8">cv. Morex</strain>
    </source>
</reference>
<dbReference type="GO" id="GO:0000981">
    <property type="term" value="F:DNA-binding transcription factor activity, RNA polymerase II-specific"/>
    <property type="evidence" value="ECO:0000318"/>
    <property type="project" value="GO_Central"/>
</dbReference>
<protein>
    <recommendedName>
        <fullName evidence="7">MADS-box domain-containing protein</fullName>
    </recommendedName>
</protein>
<keyword evidence="4" id="KW-0804">Transcription</keyword>
<dbReference type="Gene3D" id="3.40.1810.10">
    <property type="entry name" value="Transcription factor, MADS-box"/>
    <property type="match status" value="1"/>
</dbReference>
<dbReference type="PROSITE" id="PS50066">
    <property type="entry name" value="MADS_BOX_2"/>
    <property type="match status" value="1"/>
</dbReference>
<dbReference type="GO" id="GO:0006357">
    <property type="term" value="P:regulation of transcription by RNA polymerase II"/>
    <property type="evidence" value="ECO:0000318"/>
    <property type="project" value="GO_Central"/>
</dbReference>
<dbReference type="GO" id="GO:0045944">
    <property type="term" value="P:positive regulation of transcription by RNA polymerase II"/>
    <property type="evidence" value="ECO:0007669"/>
    <property type="project" value="InterPro"/>
</dbReference>
<dbReference type="AlphaFoldDB" id="A0A8I6XT35"/>
<evidence type="ECO:0000256" key="4">
    <source>
        <dbReference type="ARBA" id="ARBA00023163"/>
    </source>
</evidence>
<keyword evidence="5" id="KW-0539">Nucleus</keyword>
<dbReference type="Gramene" id="HORVU.MOREX.r3.3HG0313860.1">
    <property type="protein sequence ID" value="HORVU.MOREX.r3.3HG0313860.1.CDS1"/>
    <property type="gene ID" value="HORVU.MOREX.r3.3HG0313860"/>
</dbReference>
<dbReference type="Pfam" id="PF00319">
    <property type="entry name" value="SRF-TF"/>
    <property type="match status" value="1"/>
</dbReference>
<evidence type="ECO:0000313" key="9">
    <source>
        <dbReference type="Proteomes" id="UP000011116"/>
    </source>
</evidence>
<dbReference type="InterPro" id="IPR002100">
    <property type="entry name" value="TF_MADSbox"/>
</dbReference>
<dbReference type="PANTHER" id="PTHR11945:SF838">
    <property type="entry name" value="MADS-BOX DOMAIN-CONTAINING PROTEIN"/>
    <property type="match status" value="1"/>
</dbReference>
<dbReference type="SMR" id="A0A8I6XT35"/>
<dbReference type="GO" id="GO:0046983">
    <property type="term" value="F:protein dimerization activity"/>
    <property type="evidence" value="ECO:0007669"/>
    <property type="project" value="InterPro"/>
</dbReference>
<evidence type="ECO:0000313" key="8">
    <source>
        <dbReference type="EnsemblPlants" id="HORVU.MOREX.r3.3HG0313860.1.CDS1"/>
    </source>
</evidence>
<evidence type="ECO:0000256" key="6">
    <source>
        <dbReference type="SAM" id="Coils"/>
    </source>
</evidence>
<evidence type="ECO:0000259" key="7">
    <source>
        <dbReference type="PROSITE" id="PS50066"/>
    </source>
</evidence>
<reference evidence="8" key="3">
    <citation type="submission" date="2022-01" db="UniProtKB">
        <authorList>
            <consortium name="EnsemblPlants"/>
        </authorList>
    </citation>
    <scope>IDENTIFICATION</scope>
    <source>
        <strain evidence="8">subsp. vulgare</strain>
    </source>
</reference>
<dbReference type="PANTHER" id="PTHR11945">
    <property type="entry name" value="MADS BOX PROTEIN"/>
    <property type="match status" value="1"/>
</dbReference>